<name>X1KWB6_9ZZZZ</name>
<accession>X1KWB6</accession>
<dbReference type="EMBL" id="BARV01000403">
    <property type="protein sequence ID" value="GAH97940.1"/>
    <property type="molecule type" value="Genomic_DNA"/>
</dbReference>
<sequence length="56" mass="6481">MLIGLVTFWLLLFANAELWNVLWKLVFKTDEVNWQLAASLPVIVFAWVFTVLSLLS</sequence>
<feature type="transmembrane region" description="Helical" evidence="1">
    <location>
        <begin position="34"/>
        <end position="55"/>
    </location>
</feature>
<proteinExistence type="predicted"/>
<keyword evidence="1" id="KW-1133">Transmembrane helix</keyword>
<keyword evidence="1" id="KW-0472">Membrane</keyword>
<keyword evidence="1" id="KW-0812">Transmembrane</keyword>
<dbReference type="AlphaFoldDB" id="X1KWB6"/>
<evidence type="ECO:0000256" key="1">
    <source>
        <dbReference type="SAM" id="Phobius"/>
    </source>
</evidence>
<reference evidence="2" key="1">
    <citation type="journal article" date="2014" name="Front. Microbiol.">
        <title>High frequency of phylogenetically diverse reductive dehalogenase-homologous genes in deep subseafloor sedimentary metagenomes.</title>
        <authorList>
            <person name="Kawai M."/>
            <person name="Futagami T."/>
            <person name="Toyoda A."/>
            <person name="Takaki Y."/>
            <person name="Nishi S."/>
            <person name="Hori S."/>
            <person name="Arai W."/>
            <person name="Tsubouchi T."/>
            <person name="Morono Y."/>
            <person name="Uchiyama I."/>
            <person name="Ito T."/>
            <person name="Fujiyama A."/>
            <person name="Inagaki F."/>
            <person name="Takami H."/>
        </authorList>
    </citation>
    <scope>NUCLEOTIDE SEQUENCE</scope>
    <source>
        <strain evidence="2">Expedition CK06-06</strain>
    </source>
</reference>
<protein>
    <submittedName>
        <fullName evidence="2">Uncharacterized protein</fullName>
    </submittedName>
</protein>
<organism evidence="2">
    <name type="scientific">marine sediment metagenome</name>
    <dbReference type="NCBI Taxonomy" id="412755"/>
    <lineage>
        <taxon>unclassified sequences</taxon>
        <taxon>metagenomes</taxon>
        <taxon>ecological metagenomes</taxon>
    </lineage>
</organism>
<gene>
    <name evidence="2" type="ORF">S06H3_01574</name>
</gene>
<evidence type="ECO:0000313" key="2">
    <source>
        <dbReference type="EMBL" id="GAH97940.1"/>
    </source>
</evidence>
<feature type="non-terminal residue" evidence="2">
    <location>
        <position position="56"/>
    </location>
</feature>
<comment type="caution">
    <text evidence="2">The sequence shown here is derived from an EMBL/GenBank/DDBJ whole genome shotgun (WGS) entry which is preliminary data.</text>
</comment>